<dbReference type="AlphaFoldDB" id="A0AAV1B7N0"/>
<reference evidence="2 3" key="1">
    <citation type="submission" date="2023-01" db="EMBL/GenBank/DDBJ databases">
        <authorList>
            <person name="Kreplak J."/>
        </authorList>
    </citation>
    <scope>NUCLEOTIDE SEQUENCE [LARGE SCALE GENOMIC DNA]</scope>
</reference>
<feature type="compositionally biased region" description="Basic and acidic residues" evidence="1">
    <location>
        <begin position="59"/>
        <end position="70"/>
    </location>
</feature>
<protein>
    <submittedName>
        <fullName evidence="2">Uncharacterized protein</fullName>
    </submittedName>
</protein>
<evidence type="ECO:0000313" key="3">
    <source>
        <dbReference type="Proteomes" id="UP001157006"/>
    </source>
</evidence>
<dbReference type="Proteomes" id="UP001157006">
    <property type="component" value="Chromosome 6"/>
</dbReference>
<feature type="region of interest" description="Disordered" evidence="1">
    <location>
        <begin position="16"/>
        <end position="70"/>
    </location>
</feature>
<dbReference type="EMBL" id="OX451741">
    <property type="protein sequence ID" value="CAI8617503.1"/>
    <property type="molecule type" value="Genomic_DNA"/>
</dbReference>
<gene>
    <name evidence="2" type="ORF">VFH_VI080000</name>
</gene>
<organism evidence="2 3">
    <name type="scientific">Vicia faba</name>
    <name type="common">Broad bean</name>
    <name type="synonym">Faba vulgaris</name>
    <dbReference type="NCBI Taxonomy" id="3906"/>
    <lineage>
        <taxon>Eukaryota</taxon>
        <taxon>Viridiplantae</taxon>
        <taxon>Streptophyta</taxon>
        <taxon>Embryophyta</taxon>
        <taxon>Tracheophyta</taxon>
        <taxon>Spermatophyta</taxon>
        <taxon>Magnoliopsida</taxon>
        <taxon>eudicotyledons</taxon>
        <taxon>Gunneridae</taxon>
        <taxon>Pentapetalae</taxon>
        <taxon>rosids</taxon>
        <taxon>fabids</taxon>
        <taxon>Fabales</taxon>
        <taxon>Fabaceae</taxon>
        <taxon>Papilionoideae</taxon>
        <taxon>50 kb inversion clade</taxon>
        <taxon>NPAAA clade</taxon>
        <taxon>Hologalegina</taxon>
        <taxon>IRL clade</taxon>
        <taxon>Fabeae</taxon>
        <taxon>Vicia</taxon>
    </lineage>
</organism>
<evidence type="ECO:0000256" key="1">
    <source>
        <dbReference type="SAM" id="MobiDB-lite"/>
    </source>
</evidence>
<proteinExistence type="predicted"/>
<keyword evidence="3" id="KW-1185">Reference proteome</keyword>
<evidence type="ECO:0000313" key="2">
    <source>
        <dbReference type="EMBL" id="CAI8617503.1"/>
    </source>
</evidence>
<feature type="compositionally biased region" description="Low complexity" evidence="1">
    <location>
        <begin position="25"/>
        <end position="41"/>
    </location>
</feature>
<name>A0AAV1B7N0_VICFA</name>
<sequence length="299" mass="32654">MNPAQERITRTLAARARKALKDDQTGSGSAPTSGSDDSSSGRATVALSPGLVSSKAKRPRAEGSVDFTGDRGKGTYDLPPWWLEKNFFEGAALRLPQAESLHLEGLDLSEKRAMLVQNVGGLTRILEMVVAYTDGNSSQEAELKNLWAKLAASEKKVLEEEKAQRLSKKESGRVSEEHRILLLEKKALEEKVEILTVEVTPVEDKSADTKYLKTRAELVACFQLAVDDAQASSKGSFENTVKQMQVLNPGVELNVSGMRVNYYVAGGKILVLDYLREFVAQSTEGPAQLSIIIEEEVEG</sequence>
<accession>A0AAV1B7N0</accession>